<dbReference type="Proteomes" id="UP000239735">
    <property type="component" value="Unassembled WGS sequence"/>
</dbReference>
<proteinExistence type="predicted"/>
<evidence type="ECO:0000313" key="1">
    <source>
        <dbReference type="EMBL" id="SPE18129.1"/>
    </source>
</evidence>
<sequence length="71" mass="7853">MGRRNCGMAFRTDIAANVPFGGRWRFGGPPTLAGDTISRGVRQFIRGRVLLAGSDEQSSQTEPTYYRHPNP</sequence>
<reference evidence="2" key="1">
    <citation type="submission" date="2018-02" db="EMBL/GenBank/DDBJ databases">
        <authorList>
            <person name="Hausmann B."/>
        </authorList>
    </citation>
    <scope>NUCLEOTIDE SEQUENCE [LARGE SCALE GENOMIC DNA]</scope>
    <source>
        <strain evidence="2">Peat soil MAG SbA5</strain>
    </source>
</reference>
<name>A0A2N9L4G7_9BACT</name>
<dbReference type="AlphaFoldDB" id="A0A2N9L4G7"/>
<gene>
    <name evidence="1" type="ORF">SBA5_1380001</name>
</gene>
<evidence type="ECO:0000313" key="2">
    <source>
        <dbReference type="Proteomes" id="UP000239735"/>
    </source>
</evidence>
<accession>A0A2N9L4G7</accession>
<protein>
    <submittedName>
        <fullName evidence="1">Uncharacterized protein</fullName>
    </submittedName>
</protein>
<organism evidence="1 2">
    <name type="scientific">Candidatus Sulfuritelmatomonas gaucii</name>
    <dbReference type="NCBI Taxonomy" id="2043161"/>
    <lineage>
        <taxon>Bacteria</taxon>
        <taxon>Pseudomonadati</taxon>
        <taxon>Acidobacteriota</taxon>
        <taxon>Terriglobia</taxon>
        <taxon>Terriglobales</taxon>
        <taxon>Acidobacteriaceae</taxon>
        <taxon>Candidatus Sulfuritelmatomonas</taxon>
    </lineage>
</organism>
<dbReference type="EMBL" id="OKRB01000044">
    <property type="protein sequence ID" value="SPE18129.1"/>
    <property type="molecule type" value="Genomic_DNA"/>
</dbReference>